<comment type="caution">
    <text evidence="2">The sequence shown here is derived from an EMBL/GenBank/DDBJ whole genome shotgun (WGS) entry which is preliminary data.</text>
</comment>
<protein>
    <submittedName>
        <fullName evidence="2">Uncharacterized protein</fullName>
    </submittedName>
</protein>
<organism evidence="2 3">
    <name type="scientific">Caerostris extrusa</name>
    <name type="common">Bark spider</name>
    <name type="synonym">Caerostris bankana</name>
    <dbReference type="NCBI Taxonomy" id="172846"/>
    <lineage>
        <taxon>Eukaryota</taxon>
        <taxon>Metazoa</taxon>
        <taxon>Ecdysozoa</taxon>
        <taxon>Arthropoda</taxon>
        <taxon>Chelicerata</taxon>
        <taxon>Arachnida</taxon>
        <taxon>Araneae</taxon>
        <taxon>Araneomorphae</taxon>
        <taxon>Entelegynae</taxon>
        <taxon>Araneoidea</taxon>
        <taxon>Araneidae</taxon>
        <taxon>Caerostris</taxon>
    </lineage>
</organism>
<accession>A0AAV4QSI5</accession>
<evidence type="ECO:0000313" key="2">
    <source>
        <dbReference type="EMBL" id="GIY11229.1"/>
    </source>
</evidence>
<keyword evidence="3" id="KW-1185">Reference proteome</keyword>
<keyword evidence="1" id="KW-1133">Transmembrane helix</keyword>
<gene>
    <name evidence="2" type="ORF">CEXT_131741</name>
</gene>
<name>A0AAV4QSI5_CAEEX</name>
<sequence length="190" mass="22320">MSWKSGYTSGQKASWVPCRTFWLKRPCRPLLHKRNRNATRWRTSFCSFRCNVTLTRHYRKWKYRCYLINGSLLDGWHECKSLILLLTDYSPDRSFQVSCICHNRMWTVSFHVDALVDTCLSTCTDISIQGTFSSLKPLRQRLYSVSYTNVSDNSQISAIGRVNQYTFLRFFCIIPCELIFLLELFPLAVV</sequence>
<feature type="transmembrane region" description="Helical" evidence="1">
    <location>
        <begin position="167"/>
        <end position="189"/>
    </location>
</feature>
<dbReference type="Proteomes" id="UP001054945">
    <property type="component" value="Unassembled WGS sequence"/>
</dbReference>
<keyword evidence="1" id="KW-0812">Transmembrane</keyword>
<proteinExistence type="predicted"/>
<reference evidence="2 3" key="1">
    <citation type="submission" date="2021-06" db="EMBL/GenBank/DDBJ databases">
        <title>Caerostris extrusa draft genome.</title>
        <authorList>
            <person name="Kono N."/>
            <person name="Arakawa K."/>
        </authorList>
    </citation>
    <scope>NUCLEOTIDE SEQUENCE [LARGE SCALE GENOMIC DNA]</scope>
</reference>
<evidence type="ECO:0000256" key="1">
    <source>
        <dbReference type="SAM" id="Phobius"/>
    </source>
</evidence>
<dbReference type="EMBL" id="BPLR01006619">
    <property type="protein sequence ID" value="GIY11229.1"/>
    <property type="molecule type" value="Genomic_DNA"/>
</dbReference>
<evidence type="ECO:0000313" key="3">
    <source>
        <dbReference type="Proteomes" id="UP001054945"/>
    </source>
</evidence>
<dbReference type="AlphaFoldDB" id="A0AAV4QSI5"/>
<keyword evidence="1" id="KW-0472">Membrane</keyword>